<evidence type="ECO:0000256" key="1">
    <source>
        <dbReference type="SAM" id="Phobius"/>
    </source>
</evidence>
<organism evidence="2 3">
    <name type="scientific">candidate division WOR-1 bacterium RIFOXYC12_FULL_54_18</name>
    <dbReference type="NCBI Taxonomy" id="1802584"/>
    <lineage>
        <taxon>Bacteria</taxon>
        <taxon>Bacillati</taxon>
        <taxon>Saganbacteria</taxon>
    </lineage>
</organism>
<sequence>MFIFKLSNREKNLLIVMAIFISIYFFDNLFFSPILQEVKRSKDKLRDFRMELRVAEGKIRILETLQKKVGIIYDESSNTRQTRALQALQNISYVTTKSKLNLITVRPILGQEQGNLKFGLSCTGKYKNLYDFMVYLNELPMMVIIDVLDCTSNGAVDPILDVKMTVTAYY</sequence>
<keyword evidence="1" id="KW-0812">Transmembrane</keyword>
<evidence type="ECO:0008006" key="4">
    <source>
        <dbReference type="Google" id="ProtNLM"/>
    </source>
</evidence>
<proteinExistence type="predicted"/>
<keyword evidence="1" id="KW-1133">Transmembrane helix</keyword>
<dbReference type="EMBL" id="MEUG01000001">
    <property type="protein sequence ID" value="OGC28197.1"/>
    <property type="molecule type" value="Genomic_DNA"/>
</dbReference>
<reference evidence="2 3" key="1">
    <citation type="journal article" date="2016" name="Nat. Commun.">
        <title>Thousands of microbial genomes shed light on interconnected biogeochemical processes in an aquifer system.</title>
        <authorList>
            <person name="Anantharaman K."/>
            <person name="Brown C.T."/>
            <person name="Hug L.A."/>
            <person name="Sharon I."/>
            <person name="Castelle C.J."/>
            <person name="Probst A.J."/>
            <person name="Thomas B.C."/>
            <person name="Singh A."/>
            <person name="Wilkins M.J."/>
            <person name="Karaoz U."/>
            <person name="Brodie E.L."/>
            <person name="Williams K.H."/>
            <person name="Hubbard S.S."/>
            <person name="Banfield J.F."/>
        </authorList>
    </citation>
    <scope>NUCLEOTIDE SEQUENCE [LARGE SCALE GENOMIC DNA]</scope>
</reference>
<accession>A0A1F4T6J5</accession>
<feature type="transmembrane region" description="Helical" evidence="1">
    <location>
        <begin position="12"/>
        <end position="31"/>
    </location>
</feature>
<gene>
    <name evidence="2" type="ORF">A3K49_04340</name>
</gene>
<evidence type="ECO:0000313" key="2">
    <source>
        <dbReference type="EMBL" id="OGC28197.1"/>
    </source>
</evidence>
<evidence type="ECO:0000313" key="3">
    <source>
        <dbReference type="Proteomes" id="UP000178602"/>
    </source>
</evidence>
<dbReference type="Gene3D" id="3.30.70.60">
    <property type="match status" value="1"/>
</dbReference>
<keyword evidence="1" id="KW-0472">Membrane</keyword>
<dbReference type="Proteomes" id="UP000178602">
    <property type="component" value="Unassembled WGS sequence"/>
</dbReference>
<dbReference type="InterPro" id="IPR014717">
    <property type="entry name" value="Transl_elong_EF1B/ribsomal_bS6"/>
</dbReference>
<protein>
    <recommendedName>
        <fullName evidence="4">Type II secretion system protein M</fullName>
    </recommendedName>
</protein>
<dbReference type="AlphaFoldDB" id="A0A1F4T6J5"/>
<name>A0A1F4T6J5_UNCSA</name>
<comment type="caution">
    <text evidence="2">The sequence shown here is derived from an EMBL/GenBank/DDBJ whole genome shotgun (WGS) entry which is preliminary data.</text>
</comment>